<keyword evidence="8" id="KW-0934">Plastid</keyword>
<evidence type="ECO:0000256" key="4">
    <source>
        <dbReference type="ARBA" id="ARBA00023274"/>
    </source>
</evidence>
<proteinExistence type="inferred from homology"/>
<sequence length="67" mass="7630">MAVPKKRTSRSKKKMRKSGWLNKTNQMALKALSLAKSILTNRSKSFHYGINNELSNNFSKSISTDQK</sequence>
<dbReference type="EMBL" id="MW429495">
    <property type="protein sequence ID" value="QWW92071.1"/>
    <property type="molecule type" value="Genomic_DNA"/>
</dbReference>
<feature type="region of interest" description="Disordered" evidence="7">
    <location>
        <begin position="1"/>
        <end position="22"/>
    </location>
</feature>
<dbReference type="Pfam" id="PF01783">
    <property type="entry name" value="Ribosomal_L32p"/>
    <property type="match status" value="1"/>
</dbReference>
<dbReference type="NCBIfam" id="TIGR01031">
    <property type="entry name" value="rpmF_bact"/>
    <property type="match status" value="1"/>
</dbReference>
<comment type="subcellular location">
    <subcellularLocation>
        <location evidence="1 6">Plastid</location>
        <location evidence="1 6">Chloroplast</location>
    </subcellularLocation>
</comment>
<dbReference type="InterPro" id="IPR002677">
    <property type="entry name" value="Ribosomal_bL32"/>
</dbReference>
<dbReference type="PANTHER" id="PTHR36083">
    <property type="entry name" value="50S RIBOSOMAL PROTEIN L32, CHLOROPLASTIC"/>
    <property type="match status" value="1"/>
</dbReference>
<evidence type="ECO:0000256" key="5">
    <source>
        <dbReference type="ARBA" id="ARBA00035280"/>
    </source>
</evidence>
<protein>
    <recommendedName>
        <fullName evidence="5 6">Large ribosomal subunit protein bL32c</fullName>
    </recommendedName>
</protein>
<keyword evidence="8" id="KW-0150">Chloroplast</keyword>
<evidence type="ECO:0000256" key="7">
    <source>
        <dbReference type="SAM" id="MobiDB-lite"/>
    </source>
</evidence>
<dbReference type="GO" id="GO:0006412">
    <property type="term" value="P:translation"/>
    <property type="evidence" value="ECO:0007669"/>
    <property type="project" value="UniProtKB-UniRule"/>
</dbReference>
<dbReference type="PANTHER" id="PTHR36083:SF1">
    <property type="entry name" value="LARGE RIBOSOMAL SUBUNIT PROTEIN BL32C"/>
    <property type="match status" value="1"/>
</dbReference>
<evidence type="ECO:0000256" key="6">
    <source>
        <dbReference type="HAMAP-Rule" id="MF_00340"/>
    </source>
</evidence>
<evidence type="ECO:0000256" key="3">
    <source>
        <dbReference type="ARBA" id="ARBA00022980"/>
    </source>
</evidence>
<dbReference type="GO" id="GO:0009507">
    <property type="term" value="C:chloroplast"/>
    <property type="evidence" value="ECO:0007669"/>
    <property type="project" value="UniProtKB-SubCell"/>
</dbReference>
<dbReference type="InterPro" id="IPR011332">
    <property type="entry name" value="Ribosomal_zn-bd"/>
</dbReference>
<dbReference type="GO" id="GO:0003735">
    <property type="term" value="F:structural constituent of ribosome"/>
    <property type="evidence" value="ECO:0007669"/>
    <property type="project" value="InterPro"/>
</dbReference>
<gene>
    <name evidence="6 8" type="primary">rpl32</name>
</gene>
<keyword evidence="4 6" id="KW-0687">Ribonucleoprotein</keyword>
<dbReference type="GO" id="GO:0015934">
    <property type="term" value="C:large ribosomal subunit"/>
    <property type="evidence" value="ECO:0007669"/>
    <property type="project" value="InterPro"/>
</dbReference>
<reference evidence="8" key="1">
    <citation type="journal article" date="2021" name="ACS Synth. Biol.">
        <title>Construction of DNA Tools for Hyperexpression in Marchantia Chloroplasts.</title>
        <authorList>
            <person name="Frangedakis E."/>
            <person name="Guzman-Chavez F."/>
            <person name="Rebmann M."/>
            <person name="Markel K."/>
            <person name="Yu Y."/>
            <person name="Perraki A."/>
            <person name="Tse S.W."/>
            <person name="Liu Y."/>
            <person name="Rever J."/>
            <person name="Sauret-Gueto S."/>
            <person name="Goffinet B."/>
            <person name="Schneider H."/>
            <person name="Haseloff J."/>
        </authorList>
    </citation>
    <scope>NUCLEOTIDE SEQUENCE</scope>
</reference>
<feature type="compositionally biased region" description="Basic residues" evidence="7">
    <location>
        <begin position="1"/>
        <end position="17"/>
    </location>
</feature>
<dbReference type="InterPro" id="IPR044958">
    <property type="entry name" value="Ribosomal_bL32_plant/cyanobact"/>
</dbReference>
<evidence type="ECO:0000313" key="8">
    <source>
        <dbReference type="EMBL" id="QWW92071.1"/>
    </source>
</evidence>
<dbReference type="HAMAP" id="MF_00340">
    <property type="entry name" value="Ribosomal_bL32"/>
    <property type="match status" value="1"/>
</dbReference>
<dbReference type="AlphaFoldDB" id="A0A8F2XTM5"/>
<name>A0A8F2XTM5_9MARC</name>
<keyword evidence="3 6" id="KW-0689">Ribosomal protein</keyword>
<evidence type="ECO:0000256" key="1">
    <source>
        <dbReference type="ARBA" id="ARBA00004229"/>
    </source>
</evidence>
<geneLocation type="chloroplast" evidence="8"/>
<organism evidence="8">
    <name type="scientific">Lejeunea sp. 17-8794</name>
    <dbReference type="NCBI Taxonomy" id="2846780"/>
    <lineage>
        <taxon>Eukaryota</taxon>
        <taxon>Viridiplantae</taxon>
        <taxon>Streptophyta</taxon>
        <taxon>Embryophyta</taxon>
        <taxon>Marchantiophyta</taxon>
        <taxon>Jungermanniopsida</taxon>
        <taxon>Jungermanniidae</taxon>
        <taxon>Porellales</taxon>
        <taxon>Jubulineae</taxon>
        <taxon>Lejeuneaceae</taxon>
        <taxon>Lejeuneoideae</taxon>
        <taxon>Lejeuneeae</taxon>
        <taxon>Lejeuneinae</taxon>
        <taxon>Lejeunea</taxon>
    </lineage>
</organism>
<accession>A0A8F2XTM5</accession>
<comment type="similarity">
    <text evidence="2 6">Belongs to the bacterial ribosomal protein bL32 family.</text>
</comment>
<evidence type="ECO:0000256" key="2">
    <source>
        <dbReference type="ARBA" id="ARBA00008560"/>
    </source>
</evidence>
<dbReference type="SUPFAM" id="SSF57829">
    <property type="entry name" value="Zn-binding ribosomal proteins"/>
    <property type="match status" value="1"/>
</dbReference>